<dbReference type="Gene3D" id="1.25.40.10">
    <property type="entry name" value="Tetratricopeptide repeat domain"/>
    <property type="match status" value="5"/>
</dbReference>
<dbReference type="PROSITE" id="PS51375">
    <property type="entry name" value="PPR"/>
    <property type="match status" value="5"/>
</dbReference>
<feature type="repeat" description="PPR" evidence="3">
    <location>
        <begin position="355"/>
        <end position="389"/>
    </location>
</feature>
<dbReference type="FunFam" id="1.25.40.10:FF:000381">
    <property type="entry name" value="Pentatricopeptide repeat-containing protein"/>
    <property type="match status" value="1"/>
</dbReference>
<dbReference type="InterPro" id="IPR011990">
    <property type="entry name" value="TPR-like_helical_dom_sf"/>
</dbReference>
<evidence type="ECO:0000256" key="1">
    <source>
        <dbReference type="ARBA" id="ARBA00006643"/>
    </source>
</evidence>
<dbReference type="FunFam" id="1.25.40.10:FF:000196">
    <property type="entry name" value="Pentatricopeptide repeat-containing protein At4g14850"/>
    <property type="match status" value="1"/>
</dbReference>
<dbReference type="Pfam" id="PF14432">
    <property type="entry name" value="DYW_deaminase"/>
    <property type="match status" value="1"/>
</dbReference>
<dbReference type="InterPro" id="IPR032867">
    <property type="entry name" value="DYW_dom"/>
</dbReference>
<keyword evidence="6" id="KW-1185">Reference proteome</keyword>
<dbReference type="GO" id="GO:0009451">
    <property type="term" value="P:RNA modification"/>
    <property type="evidence" value="ECO:0007669"/>
    <property type="project" value="InterPro"/>
</dbReference>
<protein>
    <recommendedName>
        <fullName evidence="4">DYW domain-containing protein</fullName>
    </recommendedName>
</protein>
<name>A0AA86W230_9FABA</name>
<dbReference type="InterPro" id="IPR046960">
    <property type="entry name" value="PPR_At4g14850-like_plant"/>
</dbReference>
<dbReference type="GO" id="GO:0003723">
    <property type="term" value="F:RNA binding"/>
    <property type="evidence" value="ECO:0007669"/>
    <property type="project" value="InterPro"/>
</dbReference>
<proteinExistence type="inferred from homology"/>
<accession>A0AA86W230</accession>
<dbReference type="FunFam" id="1.25.40.10:FF:001093">
    <property type="entry name" value="Pentatricopeptide repeat-containing protein At2g34400"/>
    <property type="match status" value="1"/>
</dbReference>
<organism evidence="5 6">
    <name type="scientific">Sphenostylis stenocarpa</name>
    <dbReference type="NCBI Taxonomy" id="92480"/>
    <lineage>
        <taxon>Eukaryota</taxon>
        <taxon>Viridiplantae</taxon>
        <taxon>Streptophyta</taxon>
        <taxon>Embryophyta</taxon>
        <taxon>Tracheophyta</taxon>
        <taxon>Spermatophyta</taxon>
        <taxon>Magnoliopsida</taxon>
        <taxon>eudicotyledons</taxon>
        <taxon>Gunneridae</taxon>
        <taxon>Pentapetalae</taxon>
        <taxon>rosids</taxon>
        <taxon>fabids</taxon>
        <taxon>Fabales</taxon>
        <taxon>Fabaceae</taxon>
        <taxon>Papilionoideae</taxon>
        <taxon>50 kb inversion clade</taxon>
        <taxon>NPAAA clade</taxon>
        <taxon>indigoferoid/millettioid clade</taxon>
        <taxon>Phaseoleae</taxon>
        <taxon>Sphenostylis</taxon>
    </lineage>
</organism>
<sequence>MEEGACVHSPMIKVGLQHDLYLSNNLLSLYAKCFGVGPARHFFDEMPHKDVVSWTTLLSAHTRNKHHFEALELFDMMLGSGQYPNEFTLSSALRSCSALGEFEFGAQIHACVVKLGLELNAVLATTLVDLYTKCDCTVESHKLLTFVKDGDVVSWTTMISSLVETSKWSEALQLYVKMIEAGLYPNGYTFVKLLSMSSFVGLGMGCGKVLHAQLIRFGVEMNLVLKTAIVDMYAKCKRMEDAIKVYNQTPECDVYLWTTIISGFVQNFRVREAVNAFVDMGLSKTPPNNYTYASLLNASSSVLSLELGEQFHSRVIMAGLEDDIFVGNALIDMYMKCSQTTANGVKAFRGLASPNVVSWTSLIAGFAENGLEEESFQLFGEMQAAGVQPNSFTLSTILGACSKIKSLIQTMKIHGFIIKTKADIDIVVGNALVDAYAGGGMADEAWSVIRKMNHRDPITYTSLAAKLNQRGDHEMALKVITHMCNDEINMSEFSLTSFLSAAAGLGTMETGKQLHCYSVKSGFLCNSVSNSLVHLYSKCGSMQDAYKAFKDISETDTVSWNSLISGLASNGHISDALSAFDDMRLAGVKPDSFTFLSLIFACSQGRLLNQGLDYFYSMEKTYDVTPKLDHYVCLIDLLGRGGRLEEAMGVIETMPFIPDSVIYKTLLNACNLHGNVPLGEDMARRCLELDPSDPAVYLLLASLYDNARLSDFGDKTRKLMSERGLRRSPRQCWMEVRGKIYVFSAREKIDKDEINEKVLFFITEIKNRGYPYQENEDKLYHAEQLALAFGVLSVPTKAPIRINKNSLICSHCHSFIMLATQFADREIIVRDRKRFHFFKDGQCSCKGHS</sequence>
<dbReference type="NCBIfam" id="TIGR00756">
    <property type="entry name" value="PPR"/>
    <property type="match status" value="4"/>
</dbReference>
<evidence type="ECO:0000313" key="5">
    <source>
        <dbReference type="EMBL" id="CAJ1977002.1"/>
    </source>
</evidence>
<dbReference type="Pfam" id="PF13041">
    <property type="entry name" value="PPR_2"/>
    <property type="match status" value="5"/>
</dbReference>
<feature type="repeat" description="PPR" evidence="3">
    <location>
        <begin position="151"/>
        <end position="185"/>
    </location>
</feature>
<feature type="repeat" description="PPR" evidence="3">
    <location>
        <begin position="253"/>
        <end position="287"/>
    </location>
</feature>
<dbReference type="GO" id="GO:0008270">
    <property type="term" value="F:zinc ion binding"/>
    <property type="evidence" value="ECO:0007669"/>
    <property type="project" value="InterPro"/>
</dbReference>
<comment type="similarity">
    <text evidence="1">Belongs to the PPR family. PCMP-H subfamily.</text>
</comment>
<feature type="domain" description="DYW" evidence="4">
    <location>
        <begin position="778"/>
        <end position="847"/>
    </location>
</feature>
<evidence type="ECO:0000259" key="4">
    <source>
        <dbReference type="Pfam" id="PF14432"/>
    </source>
</evidence>
<dbReference type="Proteomes" id="UP001189624">
    <property type="component" value="Chromosome 10"/>
</dbReference>
<evidence type="ECO:0000256" key="3">
    <source>
        <dbReference type="PROSITE-ProRule" id="PRU00708"/>
    </source>
</evidence>
<dbReference type="SUPFAM" id="SSF48452">
    <property type="entry name" value="TPR-like"/>
    <property type="match status" value="1"/>
</dbReference>
<dbReference type="FunFam" id="1.25.40.10:FF:001224">
    <property type="entry name" value="Pentatricopeptide repeat-containing protein chloroplastic"/>
    <property type="match status" value="1"/>
</dbReference>
<dbReference type="AlphaFoldDB" id="A0AA86W230"/>
<evidence type="ECO:0000256" key="2">
    <source>
        <dbReference type="ARBA" id="ARBA00022737"/>
    </source>
</evidence>
<dbReference type="EMBL" id="OY731407">
    <property type="protein sequence ID" value="CAJ1977002.1"/>
    <property type="molecule type" value="Genomic_DNA"/>
</dbReference>
<reference evidence="5" key="1">
    <citation type="submission" date="2023-10" db="EMBL/GenBank/DDBJ databases">
        <authorList>
            <person name="Domelevo Entfellner J.-B."/>
        </authorList>
    </citation>
    <scope>NUCLEOTIDE SEQUENCE</scope>
</reference>
<dbReference type="Gramene" id="rna-AYBTSS11_LOCUS29148">
    <property type="protein sequence ID" value="CAJ1977002.1"/>
    <property type="gene ID" value="gene-AYBTSS11_LOCUS29148"/>
</dbReference>
<dbReference type="Pfam" id="PF01535">
    <property type="entry name" value="PPR"/>
    <property type="match status" value="4"/>
</dbReference>
<dbReference type="PANTHER" id="PTHR47926">
    <property type="entry name" value="PENTATRICOPEPTIDE REPEAT-CONTAINING PROTEIN"/>
    <property type="match status" value="1"/>
</dbReference>
<dbReference type="InterPro" id="IPR002885">
    <property type="entry name" value="PPR_rpt"/>
</dbReference>
<feature type="repeat" description="PPR" evidence="3">
    <location>
        <begin position="50"/>
        <end position="84"/>
    </location>
</feature>
<feature type="repeat" description="PPR" evidence="3">
    <location>
        <begin position="556"/>
        <end position="590"/>
    </location>
</feature>
<dbReference type="FunFam" id="1.25.40.10:FF:000227">
    <property type="entry name" value="Pentatricopeptide repeat-containing protein At3g13880"/>
    <property type="match status" value="1"/>
</dbReference>
<evidence type="ECO:0000313" key="6">
    <source>
        <dbReference type="Proteomes" id="UP001189624"/>
    </source>
</evidence>
<dbReference type="PANTHER" id="PTHR47926:SF471">
    <property type="entry name" value="DYW DOMAIN-CONTAINING PROTEIN"/>
    <property type="match status" value="1"/>
</dbReference>
<gene>
    <name evidence="5" type="ORF">AYBTSS11_LOCUS29148</name>
</gene>
<keyword evidence="2" id="KW-0677">Repeat</keyword>